<dbReference type="OrthoDB" id="5459344at2"/>
<feature type="transmembrane region" description="Helical" evidence="1">
    <location>
        <begin position="20"/>
        <end position="39"/>
    </location>
</feature>
<sequence length="170" mass="17931">MADSKRIVDALVRARRGGLAAGAALGGLALVGSIAWHALRGGAAPESATPDFRDVAEDEARLMLRAMVAATLADGLIDAGERERLHSAVAEASIDPDGRAWLERELESPADIDEIADAVDAPEAAARIYAAARLAIDLDTVQERQFLKMLGEALDVPPEAAERIERELAG</sequence>
<dbReference type="AlphaFoldDB" id="A0A2U8VSQ6"/>
<dbReference type="EMBL" id="CP029551">
    <property type="protein sequence ID" value="AWN36166.1"/>
    <property type="molecule type" value="Genomic_DNA"/>
</dbReference>
<dbReference type="SUPFAM" id="SSF158682">
    <property type="entry name" value="TerB-like"/>
    <property type="match status" value="1"/>
</dbReference>
<organism evidence="2 3">
    <name type="scientific">Methylobacterium radiodurans</name>
    <dbReference type="NCBI Taxonomy" id="2202828"/>
    <lineage>
        <taxon>Bacteria</taxon>
        <taxon>Pseudomonadati</taxon>
        <taxon>Pseudomonadota</taxon>
        <taxon>Alphaproteobacteria</taxon>
        <taxon>Hyphomicrobiales</taxon>
        <taxon>Methylobacteriaceae</taxon>
        <taxon>Methylobacterium</taxon>
    </lineage>
</organism>
<accession>A0A2U8VSQ6</accession>
<name>A0A2U8VSQ6_9HYPH</name>
<proteinExistence type="predicted"/>
<keyword evidence="3" id="KW-1185">Reference proteome</keyword>
<dbReference type="InterPro" id="IPR029024">
    <property type="entry name" value="TerB-like"/>
</dbReference>
<keyword evidence="1" id="KW-1133">Transmembrane helix</keyword>
<gene>
    <name evidence="2" type="ORF">DK427_10870</name>
</gene>
<evidence type="ECO:0000256" key="1">
    <source>
        <dbReference type="SAM" id="Phobius"/>
    </source>
</evidence>
<evidence type="ECO:0000313" key="3">
    <source>
        <dbReference type="Proteomes" id="UP000246058"/>
    </source>
</evidence>
<dbReference type="Pfam" id="PF04391">
    <property type="entry name" value="DUF533"/>
    <property type="match status" value="1"/>
</dbReference>
<dbReference type="CDD" id="cd07178">
    <property type="entry name" value="terB_like_YebE"/>
    <property type="match status" value="1"/>
</dbReference>
<dbReference type="KEGG" id="meti:DK427_10870"/>
<dbReference type="InterPro" id="IPR007486">
    <property type="entry name" value="YebE"/>
</dbReference>
<evidence type="ECO:0000313" key="2">
    <source>
        <dbReference type="EMBL" id="AWN36166.1"/>
    </source>
</evidence>
<keyword evidence="1" id="KW-0472">Membrane</keyword>
<protein>
    <submittedName>
        <fullName evidence="2">DUF533 domain-containing protein</fullName>
    </submittedName>
</protein>
<dbReference type="Proteomes" id="UP000246058">
    <property type="component" value="Chromosome"/>
</dbReference>
<keyword evidence="1" id="KW-0812">Transmembrane</keyword>
<dbReference type="RefSeq" id="WP_109951271.1">
    <property type="nucleotide sequence ID" value="NZ_CP029551.1"/>
</dbReference>
<reference evidence="2 3" key="1">
    <citation type="submission" date="2018-05" db="EMBL/GenBank/DDBJ databases">
        <title>Complete Genome Sequence of Methylobacterium sp. 17Sr1-43.</title>
        <authorList>
            <person name="Srinivasan S."/>
        </authorList>
    </citation>
    <scope>NUCLEOTIDE SEQUENCE [LARGE SCALE GENOMIC DNA]</scope>
    <source>
        <strain evidence="2 3">17Sr1-43</strain>
    </source>
</reference>